<dbReference type="PROSITE" id="PS51349">
    <property type="entry name" value="FMN_HYDROXY_ACID_DH_2"/>
    <property type="match status" value="1"/>
</dbReference>
<dbReference type="CDD" id="cd02922">
    <property type="entry name" value="FCB2_FMN"/>
    <property type="match status" value="1"/>
</dbReference>
<dbReference type="PROSITE" id="PS00557">
    <property type="entry name" value="FMN_HYDROXY_ACID_DH_1"/>
    <property type="match status" value="1"/>
</dbReference>
<evidence type="ECO:0000259" key="9">
    <source>
        <dbReference type="PROSITE" id="PS51349"/>
    </source>
</evidence>
<dbReference type="GeneID" id="85378949"/>
<keyword evidence="2" id="KW-0349">Heme</keyword>
<evidence type="ECO:0000313" key="10">
    <source>
        <dbReference type="EMBL" id="KAK1531141.1"/>
    </source>
</evidence>
<keyword evidence="7" id="KW-0812">Transmembrane</keyword>
<evidence type="ECO:0000256" key="4">
    <source>
        <dbReference type="ARBA" id="ARBA00023002"/>
    </source>
</evidence>
<dbReference type="Gene3D" id="3.20.20.70">
    <property type="entry name" value="Aldolase class I"/>
    <property type="match status" value="1"/>
</dbReference>
<feature type="compositionally biased region" description="Basic and acidic residues" evidence="6">
    <location>
        <begin position="44"/>
        <end position="57"/>
    </location>
</feature>
<feature type="domain" description="Cytochrome b5 heme-binding" evidence="8">
    <location>
        <begin position="452"/>
        <end position="523"/>
    </location>
</feature>
<dbReference type="InterPro" id="IPR008259">
    <property type="entry name" value="FMN_hydac_DH_AS"/>
</dbReference>
<evidence type="ECO:0000256" key="2">
    <source>
        <dbReference type="ARBA" id="ARBA00022617"/>
    </source>
</evidence>
<dbReference type="Pfam" id="PF00173">
    <property type="entry name" value="Cyt-b5"/>
    <property type="match status" value="1"/>
</dbReference>
<feature type="transmembrane region" description="Helical" evidence="7">
    <location>
        <begin position="374"/>
        <end position="393"/>
    </location>
</feature>
<evidence type="ECO:0000256" key="7">
    <source>
        <dbReference type="SAM" id="Phobius"/>
    </source>
</evidence>
<dbReference type="EMBL" id="MOPA01000009">
    <property type="protein sequence ID" value="KAK1531141.1"/>
    <property type="molecule type" value="Genomic_DNA"/>
</dbReference>
<dbReference type="PRINTS" id="PR00363">
    <property type="entry name" value="CYTOCHROMEB5"/>
</dbReference>
<proteinExistence type="predicted"/>
<dbReference type="SUPFAM" id="SSF55856">
    <property type="entry name" value="Cytochrome b5-like heme/steroid binding domain"/>
    <property type="match status" value="1"/>
</dbReference>
<keyword evidence="4" id="KW-0560">Oxidoreductase</keyword>
<keyword evidence="7" id="KW-1133">Transmembrane helix</keyword>
<dbReference type="InterPro" id="IPR018506">
    <property type="entry name" value="Cyt_B5_heme-BS"/>
</dbReference>
<dbReference type="PANTHER" id="PTHR10578:SF148">
    <property type="entry name" value="L-LACTATE DEHYDROGENASE (CYTOCHROME)"/>
    <property type="match status" value="1"/>
</dbReference>
<protein>
    <submittedName>
        <fullName evidence="10">FMN-dependent dehydrogenase</fullName>
    </submittedName>
</protein>
<dbReference type="Pfam" id="PF01070">
    <property type="entry name" value="FMN_dh"/>
    <property type="match status" value="1"/>
</dbReference>
<evidence type="ECO:0000256" key="6">
    <source>
        <dbReference type="SAM" id="MobiDB-lite"/>
    </source>
</evidence>
<dbReference type="RefSeq" id="XP_060345398.1">
    <property type="nucleotide sequence ID" value="XM_060495050.1"/>
</dbReference>
<keyword evidence="11" id="KW-1185">Reference proteome</keyword>
<dbReference type="SUPFAM" id="SSF51395">
    <property type="entry name" value="FMN-linked oxidoreductases"/>
    <property type="match status" value="1"/>
</dbReference>
<dbReference type="InterPro" id="IPR037458">
    <property type="entry name" value="L-MDH/L-LDH_FMN-bd"/>
</dbReference>
<sequence>MDEKSVLRNRERSFYKLDLTKNLPPGTDSISQFEAHPRQPRPPAEPKRPVPEWPPEAERKGKWISAYLDQLDPETEYDRIIQTSTFFTGSSFAIAMGYTSTLILLTQTPAGASAVHSTGKLFRRGHQRFYETQDRLLDWMWYGSASPQAVEGIERVNKIHAGVWKNAPGTFSHPWEGQMSLIGSAYFETYLRDLVGARVRDIHPKLAAAWPAWAERACAHFRSEPEDGSRSFGVNFPRDWKELEAFHKWYRELPFDQYTSEEERVKGAVISKGVVDQFAELWFPRYLQWFGRQLFLTIVPPKVREQQRTGHPNPLVAKLVKLLLKIQIDLADIMPDPARPILRDEYHTIKSWEWYKIDAQVVEKRRKQASLIRTLLLGVLLILIAIVLMRGWAVGVEIKKGHPAPSFGSVAASIRISSGFQAEKIAVGVAVAGMLPTTNAWVCDGKMGLKGDDIAKHNSADSCWVIVHGKAYDVTDFLPEHPGGSKIILKYAGKDATEEFDPIHPPDTLDKYLEQSKHLGPVDMTSVVAEEKEEDPEEIERLERVEQKPLLSQCYNLMDFEAVARRVMKKTAWGYYSSAADDEITLRENHGAFHRIWFRPQILVDVEKVDFTTTMLGAKVDMPFYVTATALGKLGHPEGEVLLTRASRKHNVIQMIPTLASCSFDELMDAAEGDQVQWMQLYVNKDREITKKIVQHAEARGCKGLFITVDAPQLGRREKDMRSKFTDPGANVQSGQATDQSQGAARAISSFIDPALSWKDIPWFKSITNMPIILKGVQRVEDVIKAIEAGVQGVVLSNHGGRQLDFARSGIEVLAETMPVLRRMGLENAIEIYIDGGVRRATDIIKALCLGAKGVGIGRPFLYAMAGYGFDGVDRAMQLLRDEMEMNMRLIGCTSIDQLNPSLIDTRSLFNHGSTPSDNLMGAVYDPLATPVQRPKAPKPSKL</sequence>
<dbReference type="InterPro" id="IPR013785">
    <property type="entry name" value="Aldolase_TIM"/>
</dbReference>
<gene>
    <name evidence="10" type="ORF">CPAR01_10790</name>
</gene>
<dbReference type="PANTHER" id="PTHR10578">
    <property type="entry name" value="S -2-HYDROXY-ACID OXIDASE-RELATED"/>
    <property type="match status" value="1"/>
</dbReference>
<dbReference type="InterPro" id="IPR001199">
    <property type="entry name" value="Cyt_B5-like_heme/steroid-bd"/>
</dbReference>
<dbReference type="InterPro" id="IPR000262">
    <property type="entry name" value="FMN-dep_DH"/>
</dbReference>
<dbReference type="Gene3D" id="3.10.120.10">
    <property type="entry name" value="Cytochrome b5-like heme/steroid binding domain"/>
    <property type="match status" value="1"/>
</dbReference>
<dbReference type="PROSITE" id="PS50255">
    <property type="entry name" value="CYTOCHROME_B5_2"/>
    <property type="match status" value="1"/>
</dbReference>
<organism evidence="10 11">
    <name type="scientific">Colletotrichum paranaense</name>
    <dbReference type="NCBI Taxonomy" id="1914294"/>
    <lineage>
        <taxon>Eukaryota</taxon>
        <taxon>Fungi</taxon>
        <taxon>Dikarya</taxon>
        <taxon>Ascomycota</taxon>
        <taxon>Pezizomycotina</taxon>
        <taxon>Sordariomycetes</taxon>
        <taxon>Hypocreomycetidae</taxon>
        <taxon>Glomerellales</taxon>
        <taxon>Glomerellaceae</taxon>
        <taxon>Colletotrichum</taxon>
        <taxon>Colletotrichum acutatum species complex</taxon>
    </lineage>
</organism>
<dbReference type="PROSITE" id="PS00191">
    <property type="entry name" value="CYTOCHROME_B5_1"/>
    <property type="match status" value="1"/>
</dbReference>
<evidence type="ECO:0000256" key="5">
    <source>
        <dbReference type="ARBA" id="ARBA00023004"/>
    </source>
</evidence>
<dbReference type="InterPro" id="IPR036400">
    <property type="entry name" value="Cyt_B5-like_heme/steroid_sf"/>
</dbReference>
<feature type="domain" description="FMN hydroxy acid dehydrogenase" evidence="9">
    <location>
        <begin position="549"/>
        <end position="909"/>
    </location>
</feature>
<dbReference type="Proteomes" id="UP001241169">
    <property type="component" value="Unassembled WGS sequence"/>
</dbReference>
<reference evidence="10 11" key="1">
    <citation type="submission" date="2016-10" db="EMBL/GenBank/DDBJ databases">
        <title>The genome sequence of Colletotrichum fioriniae PJ7.</title>
        <authorList>
            <person name="Baroncelli R."/>
        </authorList>
    </citation>
    <scope>NUCLEOTIDE SEQUENCE [LARGE SCALE GENOMIC DNA]</scope>
    <source>
        <strain evidence="10 11">IMI 384185</strain>
    </source>
</reference>
<dbReference type="SMART" id="SM01117">
    <property type="entry name" value="Cyt-b5"/>
    <property type="match status" value="1"/>
</dbReference>
<evidence type="ECO:0000313" key="11">
    <source>
        <dbReference type="Proteomes" id="UP001241169"/>
    </source>
</evidence>
<keyword evidence="7" id="KW-0472">Membrane</keyword>
<comment type="caution">
    <text evidence="10">The sequence shown here is derived from an EMBL/GenBank/DDBJ whole genome shotgun (WGS) entry which is preliminary data.</text>
</comment>
<feature type="region of interest" description="Disordered" evidence="6">
    <location>
        <begin position="17"/>
        <end position="57"/>
    </location>
</feature>
<accession>A0ABQ9S9S0</accession>
<keyword evidence="3" id="KW-0479">Metal-binding</keyword>
<comment type="cofactor">
    <cofactor evidence="1">
        <name>FMN</name>
        <dbReference type="ChEBI" id="CHEBI:58210"/>
    </cofactor>
</comment>
<evidence type="ECO:0000256" key="1">
    <source>
        <dbReference type="ARBA" id="ARBA00001917"/>
    </source>
</evidence>
<dbReference type="InterPro" id="IPR037396">
    <property type="entry name" value="FMN_HAD"/>
</dbReference>
<keyword evidence="5" id="KW-0408">Iron</keyword>
<name>A0ABQ9S9S0_9PEZI</name>
<evidence type="ECO:0000256" key="3">
    <source>
        <dbReference type="ARBA" id="ARBA00022723"/>
    </source>
</evidence>
<evidence type="ECO:0000259" key="8">
    <source>
        <dbReference type="PROSITE" id="PS50255"/>
    </source>
</evidence>